<comment type="function">
    <text evidence="6 8">Binds 23S rRNA and is also seen to make contacts with the A and possibly P site tRNAs.</text>
</comment>
<dbReference type="InterPro" id="IPR047873">
    <property type="entry name" value="Ribosomal_uL16"/>
</dbReference>
<dbReference type="PRINTS" id="PR00060">
    <property type="entry name" value="RIBOSOMALL16"/>
</dbReference>
<evidence type="ECO:0000313" key="9">
    <source>
        <dbReference type="EMBL" id="OHA08977.1"/>
    </source>
</evidence>
<dbReference type="GO" id="GO:0019843">
    <property type="term" value="F:rRNA binding"/>
    <property type="evidence" value="ECO:0007669"/>
    <property type="project" value="UniProtKB-UniRule"/>
</dbReference>
<dbReference type="HAMAP" id="MF_01342">
    <property type="entry name" value="Ribosomal_uL16"/>
    <property type="match status" value="1"/>
</dbReference>
<dbReference type="GO" id="GO:0003735">
    <property type="term" value="F:structural constituent of ribosome"/>
    <property type="evidence" value="ECO:0007669"/>
    <property type="project" value="InterPro"/>
</dbReference>
<dbReference type="GO" id="GO:0006412">
    <property type="term" value="P:translation"/>
    <property type="evidence" value="ECO:0007669"/>
    <property type="project" value="UniProtKB-UniRule"/>
</dbReference>
<dbReference type="CDD" id="cd01433">
    <property type="entry name" value="Ribosomal_L16_L10e"/>
    <property type="match status" value="1"/>
</dbReference>
<keyword evidence="6 8" id="KW-0699">rRNA-binding</keyword>
<dbReference type="EMBL" id="MHQS01000008">
    <property type="protein sequence ID" value="OHA08977.1"/>
    <property type="molecule type" value="Genomic_DNA"/>
</dbReference>
<evidence type="ECO:0000256" key="3">
    <source>
        <dbReference type="ARBA" id="ARBA00022980"/>
    </source>
</evidence>
<dbReference type="GO" id="GO:0000049">
    <property type="term" value="F:tRNA binding"/>
    <property type="evidence" value="ECO:0007669"/>
    <property type="project" value="UniProtKB-KW"/>
</dbReference>
<dbReference type="Gene3D" id="3.90.1170.10">
    <property type="entry name" value="Ribosomal protein L10e/L16"/>
    <property type="match status" value="1"/>
</dbReference>
<dbReference type="Proteomes" id="UP000176705">
    <property type="component" value="Unassembled WGS sequence"/>
</dbReference>
<comment type="subunit">
    <text evidence="6 8">Part of the 50S ribosomal subunit.</text>
</comment>
<dbReference type="InterPro" id="IPR036920">
    <property type="entry name" value="Ribosomal_uL16_sf"/>
</dbReference>
<dbReference type="Pfam" id="PF00252">
    <property type="entry name" value="Ribosomal_L16"/>
    <property type="match status" value="1"/>
</dbReference>
<accession>A0A1G2LBH6</accession>
<gene>
    <name evidence="6" type="primary">rplP</name>
    <name evidence="9" type="ORF">A3B37_03040</name>
</gene>
<evidence type="ECO:0000256" key="1">
    <source>
        <dbReference type="ARBA" id="ARBA00008931"/>
    </source>
</evidence>
<proteinExistence type="inferred from homology"/>
<evidence type="ECO:0000256" key="2">
    <source>
        <dbReference type="ARBA" id="ARBA00022555"/>
    </source>
</evidence>
<dbReference type="InterPro" id="IPR000114">
    <property type="entry name" value="Ribosomal_uL16_bact-type"/>
</dbReference>
<evidence type="ECO:0000256" key="5">
    <source>
        <dbReference type="ARBA" id="ARBA00035198"/>
    </source>
</evidence>
<reference evidence="9 10" key="1">
    <citation type="journal article" date="2016" name="Nat. Commun.">
        <title>Thousands of microbial genomes shed light on interconnected biogeochemical processes in an aquifer system.</title>
        <authorList>
            <person name="Anantharaman K."/>
            <person name="Brown C.T."/>
            <person name="Hug L.A."/>
            <person name="Sharon I."/>
            <person name="Castelle C.J."/>
            <person name="Probst A.J."/>
            <person name="Thomas B.C."/>
            <person name="Singh A."/>
            <person name="Wilkins M.J."/>
            <person name="Karaoz U."/>
            <person name="Brodie E.L."/>
            <person name="Williams K.H."/>
            <person name="Hubbard S.S."/>
            <person name="Banfield J.F."/>
        </authorList>
    </citation>
    <scope>NUCLEOTIDE SEQUENCE [LARGE SCALE GENOMIC DNA]</scope>
</reference>
<keyword evidence="6 8" id="KW-0694">RNA-binding</keyword>
<dbReference type="FunFam" id="3.90.1170.10:FF:000001">
    <property type="entry name" value="50S ribosomal protein L16"/>
    <property type="match status" value="1"/>
</dbReference>
<evidence type="ECO:0000313" key="10">
    <source>
        <dbReference type="Proteomes" id="UP000176705"/>
    </source>
</evidence>
<dbReference type="PANTHER" id="PTHR12220">
    <property type="entry name" value="50S/60S RIBOSOMAL PROTEIN L16"/>
    <property type="match status" value="1"/>
</dbReference>
<evidence type="ECO:0000256" key="6">
    <source>
        <dbReference type="HAMAP-Rule" id="MF_01342"/>
    </source>
</evidence>
<evidence type="ECO:0000256" key="8">
    <source>
        <dbReference type="RuleBase" id="RU004414"/>
    </source>
</evidence>
<dbReference type="STRING" id="1802280.A3B37_03040"/>
<keyword evidence="3 6" id="KW-0689">Ribosomal protein</keyword>
<dbReference type="SUPFAM" id="SSF54686">
    <property type="entry name" value="Ribosomal protein L16p/L10e"/>
    <property type="match status" value="1"/>
</dbReference>
<dbReference type="AlphaFoldDB" id="A0A1G2LBH6"/>
<evidence type="ECO:0000256" key="7">
    <source>
        <dbReference type="RuleBase" id="RU004413"/>
    </source>
</evidence>
<organism evidence="9 10">
    <name type="scientific">Candidatus Sungbacteria bacterium RIFCSPLOWO2_01_FULL_59_16</name>
    <dbReference type="NCBI Taxonomy" id="1802280"/>
    <lineage>
        <taxon>Bacteria</taxon>
        <taxon>Candidatus Sungiibacteriota</taxon>
    </lineage>
</organism>
<dbReference type="GO" id="GO:0022625">
    <property type="term" value="C:cytosolic large ribosomal subunit"/>
    <property type="evidence" value="ECO:0007669"/>
    <property type="project" value="TreeGrafter"/>
</dbReference>
<dbReference type="PANTHER" id="PTHR12220:SF13">
    <property type="entry name" value="LARGE RIBOSOMAL SUBUNIT PROTEIN UL16M"/>
    <property type="match status" value="1"/>
</dbReference>
<protein>
    <recommendedName>
        <fullName evidence="5 6">Large ribosomal subunit protein uL16</fullName>
    </recommendedName>
</protein>
<comment type="similarity">
    <text evidence="1 6 7">Belongs to the universal ribosomal protein uL16 family.</text>
</comment>
<dbReference type="NCBIfam" id="TIGR01164">
    <property type="entry name" value="rplP_bact"/>
    <property type="match status" value="1"/>
</dbReference>
<name>A0A1G2LBH6_9BACT</name>
<evidence type="ECO:0000256" key="4">
    <source>
        <dbReference type="ARBA" id="ARBA00023274"/>
    </source>
</evidence>
<keyword evidence="4 6" id="KW-0687">Ribonucleoprotein</keyword>
<sequence length="135" mass="15151">MLQPKKVKHRKWFKGRSRGFETRGTGLAFGSFGLKADEARWLTARQIEAARRAITHHIQRGGKVWIRIFPDKPVTKKPPEVTLGGGKGSVDHYVFPVRPGRILFEMDGVSAEVAKEALRRAAAKLPIRTRIVQAV</sequence>
<dbReference type="InterPro" id="IPR016180">
    <property type="entry name" value="Ribosomal_uL16_dom"/>
</dbReference>
<keyword evidence="2 6" id="KW-0820">tRNA-binding</keyword>
<comment type="caution">
    <text evidence="9">The sequence shown here is derived from an EMBL/GenBank/DDBJ whole genome shotgun (WGS) entry which is preliminary data.</text>
</comment>